<organism evidence="1 3">
    <name type="scientific">Plasmodium yoelii yoelii</name>
    <dbReference type="NCBI Taxonomy" id="73239"/>
    <lineage>
        <taxon>Eukaryota</taxon>
        <taxon>Sar</taxon>
        <taxon>Alveolata</taxon>
        <taxon>Apicomplexa</taxon>
        <taxon>Aconoidasida</taxon>
        <taxon>Haemosporida</taxon>
        <taxon>Plasmodiidae</taxon>
        <taxon>Plasmodium</taxon>
        <taxon>Plasmodium (Vinckeia)</taxon>
    </lineage>
</organism>
<protein>
    <submittedName>
        <fullName evidence="1">Uncharacterized protein</fullName>
    </submittedName>
</protein>
<comment type="caution">
    <text evidence="1">The sequence shown here is derived from an EMBL/GenBank/DDBJ whole genome shotgun (WGS) entry which is preliminary data.</text>
</comment>
<dbReference type="EMBL" id="AABL01000232">
    <property type="protein sequence ID" value="EAA19001.1"/>
    <property type="molecule type" value="Genomic_DNA"/>
</dbReference>
<evidence type="ECO:0000313" key="3">
    <source>
        <dbReference type="Proteomes" id="UP000008553"/>
    </source>
</evidence>
<dbReference type="EMBL" id="AABL01000592">
    <property type="protein sequence ID" value="EAA21594.1"/>
    <property type="molecule type" value="Genomic_DNA"/>
</dbReference>
<reference evidence="1 3" key="1">
    <citation type="journal article" date="2002" name="Nature">
        <title>Genome sequence and comparative analysis of the model rodent malaria parasite Plasmodium yoelii yoelii.</title>
        <authorList>
            <person name="Carlton J.M."/>
            <person name="Angiuoli S.V."/>
            <person name="Suh B.B."/>
            <person name="Kooij T.W."/>
            <person name="Pertea M."/>
            <person name="Silva J.C."/>
            <person name="Ermolaeva M.D."/>
            <person name="Allen J.E."/>
            <person name="Selengut J.D."/>
            <person name="Koo H.L."/>
            <person name="Peterson J.D."/>
            <person name="Pop M."/>
            <person name="Kosack D.S."/>
            <person name="Shumway M.F."/>
            <person name="Bidwell S.L."/>
            <person name="Shallom S.J."/>
            <person name="van Aken S.E."/>
            <person name="Riedmuller S.B."/>
            <person name="Feldblyum T.V."/>
            <person name="Cho J.K."/>
            <person name="Quackenbush J."/>
            <person name="Sedegah M."/>
            <person name="Shoaibi A."/>
            <person name="Cummings L.M."/>
            <person name="Florens L."/>
            <person name="Yates J.R."/>
            <person name="Raine J.D."/>
            <person name="Sinden R.E."/>
            <person name="Harris M.A."/>
            <person name="Cunningham D.A."/>
            <person name="Preiser P.R."/>
            <person name="Bergman L.W."/>
            <person name="Vaidya A.B."/>
            <person name="van Lin L.H."/>
            <person name="Janse C.J."/>
            <person name="Waters A.P."/>
            <person name="Smith H.O."/>
            <person name="White O.R."/>
            <person name="Salzberg S.L."/>
            <person name="Venter J.C."/>
            <person name="Fraser C.M."/>
            <person name="Hoffman S.L."/>
            <person name="Gardner M.J."/>
            <person name="Carucci D.J."/>
        </authorList>
    </citation>
    <scope>NUCLEOTIDE SEQUENCE [LARGE SCALE GENOMIC DNA]</scope>
    <source>
        <strain evidence="1 3">17XNL</strain>
    </source>
</reference>
<name>Q7PCY0_PLAYO</name>
<evidence type="ECO:0000313" key="2">
    <source>
        <dbReference type="EMBL" id="EAA21594.1"/>
    </source>
</evidence>
<keyword evidence="3" id="KW-1185">Reference proteome</keyword>
<proteinExistence type="predicted"/>
<sequence length="57" mass="7244">MFYLKYNFPMWCYNGKKINKLLSYIVYIYIHYNIKRQTNNRQEQNNHKTKKYIMMVI</sequence>
<dbReference type="AlphaFoldDB" id="Q7PCY0"/>
<dbReference type="PaxDb" id="73239-Q7PCY0"/>
<evidence type="ECO:0000313" key="1">
    <source>
        <dbReference type="EMBL" id="EAA19001.1"/>
    </source>
</evidence>
<dbReference type="InParanoid" id="Q7PCY0"/>
<gene>
    <name evidence="1" type="ORF">PY00866</name>
    <name evidence="2" type="ORF">PY02164</name>
</gene>
<accession>Q7PCY0</accession>
<dbReference type="Proteomes" id="UP000008553">
    <property type="component" value="Unassembled WGS sequence"/>
</dbReference>